<keyword evidence="3" id="KW-1185">Reference proteome</keyword>
<protein>
    <submittedName>
        <fullName evidence="2">Uncharacterized protein</fullName>
    </submittedName>
</protein>
<organism evidence="2 3">
    <name type="scientific">Cercophora newfieldiana</name>
    <dbReference type="NCBI Taxonomy" id="92897"/>
    <lineage>
        <taxon>Eukaryota</taxon>
        <taxon>Fungi</taxon>
        <taxon>Dikarya</taxon>
        <taxon>Ascomycota</taxon>
        <taxon>Pezizomycotina</taxon>
        <taxon>Sordariomycetes</taxon>
        <taxon>Sordariomycetidae</taxon>
        <taxon>Sordariales</taxon>
        <taxon>Lasiosphaeriaceae</taxon>
        <taxon>Cercophora</taxon>
    </lineage>
</organism>
<evidence type="ECO:0000313" key="2">
    <source>
        <dbReference type="EMBL" id="KAK0649638.1"/>
    </source>
</evidence>
<feature type="region of interest" description="Disordered" evidence="1">
    <location>
        <begin position="83"/>
        <end position="108"/>
    </location>
</feature>
<proteinExistence type="predicted"/>
<reference evidence="2" key="1">
    <citation type="submission" date="2023-06" db="EMBL/GenBank/DDBJ databases">
        <title>Genome-scale phylogeny and comparative genomics of the fungal order Sordariales.</title>
        <authorList>
            <consortium name="Lawrence Berkeley National Laboratory"/>
            <person name="Hensen N."/>
            <person name="Bonometti L."/>
            <person name="Westerberg I."/>
            <person name="Brannstrom I.O."/>
            <person name="Guillou S."/>
            <person name="Cros-Aarteil S."/>
            <person name="Calhoun S."/>
            <person name="Haridas S."/>
            <person name="Kuo A."/>
            <person name="Mondo S."/>
            <person name="Pangilinan J."/>
            <person name="Riley R."/>
            <person name="Labutti K."/>
            <person name="Andreopoulos B."/>
            <person name="Lipzen A."/>
            <person name="Chen C."/>
            <person name="Yanf M."/>
            <person name="Daum C."/>
            <person name="Ng V."/>
            <person name="Clum A."/>
            <person name="Steindorff A."/>
            <person name="Ohm R."/>
            <person name="Martin F."/>
            <person name="Silar P."/>
            <person name="Natvig D."/>
            <person name="Lalanne C."/>
            <person name="Gautier V."/>
            <person name="Ament-Velasquez S.L."/>
            <person name="Kruys A."/>
            <person name="Hutchinson M.I."/>
            <person name="Powell A.J."/>
            <person name="Barry K."/>
            <person name="Miller A.N."/>
            <person name="Grigoriev I.V."/>
            <person name="Debuchy R."/>
            <person name="Gladieux P."/>
            <person name="Thoren M.H."/>
            <person name="Johannesson H."/>
        </authorList>
    </citation>
    <scope>NUCLEOTIDE SEQUENCE</scope>
    <source>
        <strain evidence="2">SMH2532-1</strain>
    </source>
</reference>
<comment type="caution">
    <text evidence="2">The sequence shown here is derived from an EMBL/GenBank/DDBJ whole genome shotgun (WGS) entry which is preliminary data.</text>
</comment>
<evidence type="ECO:0000313" key="3">
    <source>
        <dbReference type="Proteomes" id="UP001174936"/>
    </source>
</evidence>
<evidence type="ECO:0000256" key="1">
    <source>
        <dbReference type="SAM" id="MobiDB-lite"/>
    </source>
</evidence>
<feature type="compositionally biased region" description="Polar residues" evidence="1">
    <location>
        <begin position="89"/>
        <end position="104"/>
    </location>
</feature>
<accession>A0AA39YBS7</accession>
<dbReference type="AlphaFoldDB" id="A0AA39YBS7"/>
<dbReference type="Proteomes" id="UP001174936">
    <property type="component" value="Unassembled WGS sequence"/>
</dbReference>
<gene>
    <name evidence="2" type="ORF">B0T16DRAFT_457032</name>
</gene>
<sequence length="248" mass="28320">MKKLKNELAPAVNATHIDYWTEKTKDARGKFIKAMVSCNEKFAEEMDELFNAILENSGEEVVNKLLLLPDAKELGGEYFDDQHDEQGVFGSQTPAEGGSSTAGKNPSKRLSKLDNAFKELKRTIPYYEVYGRDYVIKRGSDCYIFRCCLNPGGTCHHSLYHPLDKSRAKLHLDKPSMHDPPCHLWMEEDDDLDMKKQHTFEADAVSQMAFRVIMPCPPDTPEGAMYNLKWHRDNNKRVEKQDAMQEGS</sequence>
<name>A0AA39YBS7_9PEZI</name>
<dbReference type="EMBL" id="JAULSV010000003">
    <property type="protein sequence ID" value="KAK0649638.1"/>
    <property type="molecule type" value="Genomic_DNA"/>
</dbReference>